<proteinExistence type="predicted"/>
<dbReference type="RefSeq" id="WP_102696354.1">
    <property type="nucleotide sequence ID" value="NZ_PNGJ01000001.1"/>
</dbReference>
<dbReference type="AlphaFoldDB" id="A0A2N6QTT7"/>
<dbReference type="Proteomes" id="UP000235564">
    <property type="component" value="Unassembled WGS sequence"/>
</dbReference>
<comment type="caution">
    <text evidence="1">The sequence shown here is derived from an EMBL/GenBank/DDBJ whole genome shotgun (WGS) entry which is preliminary data.</text>
</comment>
<dbReference type="EMBL" id="PNGJ01000001">
    <property type="protein sequence ID" value="PMC25429.1"/>
    <property type="molecule type" value="Genomic_DNA"/>
</dbReference>
<name>A0A2N6QTT7_9BACT</name>
<accession>A0A2N6QTT7</accession>
<sequence length="119" mass="14072">MKVQRERAGRKDSDTHTITITLTAADVKDVFVQIRLLFNKSVGMEFNPFFTKEVFLKDIRKHFSYLGEYRKEIQEWAFNVALRYEFVQQTGEGMFRINPKIMTMRTGKTPQEVVDFLLN</sequence>
<evidence type="ECO:0000313" key="1">
    <source>
        <dbReference type="EMBL" id="PMC25429.1"/>
    </source>
</evidence>
<organism evidence="1 2">
    <name type="scientific">Hoylesella buccalis</name>
    <dbReference type="NCBI Taxonomy" id="28127"/>
    <lineage>
        <taxon>Bacteria</taxon>
        <taxon>Pseudomonadati</taxon>
        <taxon>Bacteroidota</taxon>
        <taxon>Bacteroidia</taxon>
        <taxon>Bacteroidales</taxon>
        <taxon>Prevotellaceae</taxon>
        <taxon>Hoylesella</taxon>
    </lineage>
</organism>
<gene>
    <name evidence="1" type="ORF">CJ231_01125</name>
</gene>
<reference evidence="1 2" key="1">
    <citation type="submission" date="2017-09" db="EMBL/GenBank/DDBJ databases">
        <title>Bacterial strain isolated from the female urinary microbiota.</title>
        <authorList>
            <person name="Thomas-White K."/>
            <person name="Kumar N."/>
            <person name="Forster S."/>
            <person name="Putonti C."/>
            <person name="Lawley T."/>
            <person name="Wolfe A.J."/>
        </authorList>
    </citation>
    <scope>NUCLEOTIDE SEQUENCE [LARGE SCALE GENOMIC DNA]</scope>
    <source>
        <strain evidence="1 2">UMB0536</strain>
    </source>
</reference>
<protein>
    <submittedName>
        <fullName evidence="1">Uncharacterized protein</fullName>
    </submittedName>
</protein>
<evidence type="ECO:0000313" key="2">
    <source>
        <dbReference type="Proteomes" id="UP000235564"/>
    </source>
</evidence>